<feature type="binding site" evidence="12">
    <location>
        <position position="279"/>
    </location>
    <ligand>
        <name>ATP</name>
        <dbReference type="ChEBI" id="CHEBI:30616"/>
    </ligand>
</feature>
<feature type="binding site" evidence="12">
    <location>
        <position position="26"/>
    </location>
    <ligand>
        <name>Zn(2+)</name>
        <dbReference type="ChEBI" id="CHEBI:29105"/>
    </ligand>
</feature>
<dbReference type="PANTHER" id="PTHR10890">
    <property type="entry name" value="CYSTEINYL-TRNA SYNTHETASE"/>
    <property type="match status" value="1"/>
</dbReference>
<feature type="domain" description="Cysteinyl-tRNA ligase anticodon binding" evidence="15">
    <location>
        <begin position="406"/>
        <end position="448"/>
    </location>
</feature>
<comment type="cofactor">
    <cofactor evidence="12">
        <name>Zn(2+)</name>
        <dbReference type="ChEBI" id="CHEBI:29105"/>
    </cofactor>
    <text evidence="12">Binds 1 zinc ion per subunit.</text>
</comment>
<comment type="similarity">
    <text evidence="2 12">Belongs to the class-I aminoacyl-tRNA synthetase family.</text>
</comment>
<sequence>MLLRNTLSGEREVFQPINGRVKMYNCGPTAYDRQHIGNLFPPVVANILRRTLEYWGYKVQEVNNITDFGHISEDEESEDKMTKGLRQEGLPPTLANMRVVAEKFAALFFDDLPSLGVNPKHVEYPRASDYIAEQIALIKTLKQKGYAYTTSDGVYFDVSKFPAYGKLGGINLEGQLSGARVEENKEKHTPNDFVLWKPDAKLGWESPWGLGFPGWHTECVAMIFKLLGRQIDIHMGGMDLVPVHHNNEIAQAESATGKQFVRYWVHNAHITIEGKKISKSLGNTVYLHNLTDKGLSARALRYWFLTGHYRTPMNFTWGAIEGANTALKHLTNLYHESSFSRSDLLNEDFLVKFHAAIADDLDTPKALALVWENIKTLNRATLAETDKILGLGLAEVNPSSKLTVREELPEGIKELLAVREAARAAREFDRADALRKDIETKGFIVKDTAEGPRVSQKE</sequence>
<dbReference type="GO" id="GO:0005829">
    <property type="term" value="C:cytosol"/>
    <property type="evidence" value="ECO:0007669"/>
    <property type="project" value="TreeGrafter"/>
</dbReference>
<evidence type="ECO:0000256" key="11">
    <source>
        <dbReference type="ARBA" id="ARBA00023146"/>
    </source>
</evidence>
<dbReference type="InterPro" id="IPR015803">
    <property type="entry name" value="Cys-tRNA-ligase"/>
</dbReference>
<keyword evidence="10 12" id="KW-0648">Protein biosynthesis</keyword>
<evidence type="ECO:0000259" key="14">
    <source>
        <dbReference type="Pfam" id="PF09190"/>
    </source>
</evidence>
<dbReference type="Gene3D" id="1.20.120.1910">
    <property type="entry name" value="Cysteine-tRNA ligase, C-terminal anti-codon recognition domain"/>
    <property type="match status" value="1"/>
</dbReference>
<dbReference type="NCBIfam" id="TIGR00435">
    <property type="entry name" value="cysS"/>
    <property type="match status" value="1"/>
</dbReference>
<dbReference type="STRING" id="1797245.A2949_02255"/>
<feature type="binding site" evidence="12">
    <location>
        <position position="219"/>
    </location>
    <ligand>
        <name>Zn(2+)</name>
        <dbReference type="ChEBI" id="CHEBI:29105"/>
    </ligand>
</feature>
<dbReference type="EC" id="6.1.1.16" evidence="12"/>
<dbReference type="GO" id="GO:0008270">
    <property type="term" value="F:zinc ion binding"/>
    <property type="evidence" value="ECO:0007669"/>
    <property type="project" value="UniProtKB-UniRule"/>
</dbReference>
<dbReference type="InterPro" id="IPR056411">
    <property type="entry name" value="CysS_C"/>
</dbReference>
<comment type="subcellular location">
    <subcellularLocation>
        <location evidence="1 12">Cytoplasm</location>
    </subcellularLocation>
</comment>
<feature type="domain" description="tRNA synthetases class I catalytic" evidence="13">
    <location>
        <begin position="18"/>
        <end position="323"/>
    </location>
</feature>
<dbReference type="InterPro" id="IPR009080">
    <property type="entry name" value="tRNAsynth_Ia_anticodon-bd"/>
</dbReference>
<evidence type="ECO:0000259" key="15">
    <source>
        <dbReference type="Pfam" id="PF23493"/>
    </source>
</evidence>
<dbReference type="AlphaFoldDB" id="A0A1F4XYY1"/>
<keyword evidence="6 12" id="KW-0479">Metal-binding</keyword>
<dbReference type="Gene3D" id="3.40.50.620">
    <property type="entry name" value="HUPs"/>
    <property type="match status" value="1"/>
</dbReference>
<keyword evidence="9 12" id="KW-0067">ATP-binding</keyword>
<reference evidence="16 17" key="1">
    <citation type="journal article" date="2016" name="Nat. Commun.">
        <title>Thousands of microbial genomes shed light on interconnected biogeochemical processes in an aquifer system.</title>
        <authorList>
            <person name="Anantharaman K."/>
            <person name="Brown C.T."/>
            <person name="Hug L.A."/>
            <person name="Sharon I."/>
            <person name="Castelle C.J."/>
            <person name="Probst A.J."/>
            <person name="Thomas B.C."/>
            <person name="Singh A."/>
            <person name="Wilkins M.J."/>
            <person name="Karaoz U."/>
            <person name="Brodie E.L."/>
            <person name="Williams K.H."/>
            <person name="Hubbard S.S."/>
            <person name="Banfield J.F."/>
        </authorList>
    </citation>
    <scope>NUCLEOTIDE SEQUENCE [LARGE SCALE GENOMIC DNA]</scope>
</reference>
<protein>
    <recommendedName>
        <fullName evidence="12">Cysteine--tRNA ligase</fullName>
        <ecNumber evidence="12">6.1.1.16</ecNumber>
    </recommendedName>
    <alternativeName>
        <fullName evidence="12">Cysteinyl-tRNA synthetase</fullName>
        <shortName evidence="12">CysRS</shortName>
    </alternativeName>
</protein>
<evidence type="ECO:0000313" key="16">
    <source>
        <dbReference type="EMBL" id="OGC86841.1"/>
    </source>
</evidence>
<dbReference type="InterPro" id="IPR015273">
    <property type="entry name" value="Cys-tRNA-synt_Ia_DALR"/>
</dbReference>
<dbReference type="PANTHER" id="PTHR10890:SF3">
    <property type="entry name" value="CYSTEINE--TRNA LIGASE, CYTOPLASMIC"/>
    <property type="match status" value="1"/>
</dbReference>
<dbReference type="Proteomes" id="UP000178585">
    <property type="component" value="Unassembled WGS sequence"/>
</dbReference>
<evidence type="ECO:0000256" key="10">
    <source>
        <dbReference type="ARBA" id="ARBA00022917"/>
    </source>
</evidence>
<dbReference type="Pfam" id="PF23493">
    <property type="entry name" value="CysS_C"/>
    <property type="match status" value="1"/>
</dbReference>
<evidence type="ECO:0000256" key="6">
    <source>
        <dbReference type="ARBA" id="ARBA00022723"/>
    </source>
</evidence>
<feature type="binding site" evidence="12">
    <location>
        <position position="248"/>
    </location>
    <ligand>
        <name>Zn(2+)</name>
        <dbReference type="ChEBI" id="CHEBI:29105"/>
    </ligand>
</feature>
<dbReference type="Pfam" id="PF09190">
    <property type="entry name" value="DALR_2"/>
    <property type="match status" value="1"/>
</dbReference>
<dbReference type="InterPro" id="IPR014729">
    <property type="entry name" value="Rossmann-like_a/b/a_fold"/>
</dbReference>
<evidence type="ECO:0000256" key="4">
    <source>
        <dbReference type="ARBA" id="ARBA00022490"/>
    </source>
</evidence>
<evidence type="ECO:0000256" key="8">
    <source>
        <dbReference type="ARBA" id="ARBA00022833"/>
    </source>
</evidence>
<feature type="domain" description="Cysteinyl-tRNA synthetase class Ia DALR" evidence="14">
    <location>
        <begin position="352"/>
        <end position="387"/>
    </location>
</feature>
<dbReference type="SUPFAM" id="SSF52374">
    <property type="entry name" value="Nucleotidylyl transferase"/>
    <property type="match status" value="1"/>
</dbReference>
<accession>A0A1F4XYY1</accession>
<dbReference type="Pfam" id="PF01406">
    <property type="entry name" value="tRNA-synt_1e"/>
    <property type="match status" value="1"/>
</dbReference>
<keyword evidence="11 12" id="KW-0030">Aminoacyl-tRNA synthetase</keyword>
<dbReference type="InterPro" id="IPR032678">
    <property type="entry name" value="tRNA-synt_1_cat_dom"/>
</dbReference>
<keyword evidence="7 12" id="KW-0547">Nucleotide-binding</keyword>
<comment type="caution">
    <text evidence="16">The sequence shown here is derived from an EMBL/GenBank/DDBJ whole genome shotgun (WGS) entry which is preliminary data.</text>
</comment>
<name>A0A1F4XYY1_9BACT</name>
<dbReference type="GO" id="GO:0004817">
    <property type="term" value="F:cysteine-tRNA ligase activity"/>
    <property type="evidence" value="ECO:0007669"/>
    <property type="project" value="UniProtKB-UniRule"/>
</dbReference>
<dbReference type="PRINTS" id="PR00983">
    <property type="entry name" value="TRNASYNTHCYS"/>
</dbReference>
<dbReference type="GO" id="GO:0006423">
    <property type="term" value="P:cysteinyl-tRNA aminoacylation"/>
    <property type="evidence" value="ECO:0007669"/>
    <property type="project" value="UniProtKB-UniRule"/>
</dbReference>
<dbReference type="GO" id="GO:0005524">
    <property type="term" value="F:ATP binding"/>
    <property type="evidence" value="ECO:0007669"/>
    <property type="project" value="UniProtKB-UniRule"/>
</dbReference>
<evidence type="ECO:0000313" key="17">
    <source>
        <dbReference type="Proteomes" id="UP000178585"/>
    </source>
</evidence>
<keyword evidence="8 12" id="KW-0862">Zinc</keyword>
<keyword evidence="4 12" id="KW-0963">Cytoplasm</keyword>
<comment type="subunit">
    <text evidence="3 12">Monomer.</text>
</comment>
<evidence type="ECO:0000256" key="5">
    <source>
        <dbReference type="ARBA" id="ARBA00022598"/>
    </source>
</evidence>
<proteinExistence type="inferred from homology"/>
<evidence type="ECO:0000256" key="7">
    <source>
        <dbReference type="ARBA" id="ARBA00022741"/>
    </source>
</evidence>
<evidence type="ECO:0000256" key="9">
    <source>
        <dbReference type="ARBA" id="ARBA00022840"/>
    </source>
</evidence>
<gene>
    <name evidence="12" type="primary">cysS</name>
    <name evidence="16" type="ORF">A2949_02255</name>
</gene>
<comment type="caution">
    <text evidence="12">Lacks conserved residue(s) required for the propagation of feature annotation.</text>
</comment>
<evidence type="ECO:0000256" key="12">
    <source>
        <dbReference type="HAMAP-Rule" id="MF_00041"/>
    </source>
</evidence>
<dbReference type="EMBL" id="MEWZ01000013">
    <property type="protein sequence ID" value="OGC86841.1"/>
    <property type="molecule type" value="Genomic_DNA"/>
</dbReference>
<dbReference type="InterPro" id="IPR024909">
    <property type="entry name" value="Cys-tRNA/MSH_ligase"/>
</dbReference>
<evidence type="ECO:0000256" key="1">
    <source>
        <dbReference type="ARBA" id="ARBA00004496"/>
    </source>
</evidence>
<dbReference type="HAMAP" id="MF_00041">
    <property type="entry name" value="Cys_tRNA_synth"/>
    <property type="match status" value="1"/>
</dbReference>
<organism evidence="16 17">
    <name type="scientific">Candidatus Adlerbacteria bacterium RIFCSPLOWO2_01_FULL_54_21b</name>
    <dbReference type="NCBI Taxonomy" id="1797245"/>
    <lineage>
        <taxon>Bacteria</taxon>
        <taxon>Candidatus Adleribacteriota</taxon>
    </lineage>
</organism>
<evidence type="ECO:0000256" key="3">
    <source>
        <dbReference type="ARBA" id="ARBA00011245"/>
    </source>
</evidence>
<feature type="binding site" evidence="12">
    <location>
        <position position="244"/>
    </location>
    <ligand>
        <name>Zn(2+)</name>
        <dbReference type="ChEBI" id="CHEBI:29105"/>
    </ligand>
</feature>
<evidence type="ECO:0000256" key="2">
    <source>
        <dbReference type="ARBA" id="ARBA00005594"/>
    </source>
</evidence>
<keyword evidence="5 12" id="KW-0436">Ligase</keyword>
<evidence type="ECO:0000259" key="13">
    <source>
        <dbReference type="Pfam" id="PF01406"/>
    </source>
</evidence>
<comment type="catalytic activity">
    <reaction evidence="12">
        <text>tRNA(Cys) + L-cysteine + ATP = L-cysteinyl-tRNA(Cys) + AMP + diphosphate</text>
        <dbReference type="Rhea" id="RHEA:17773"/>
        <dbReference type="Rhea" id="RHEA-COMP:9661"/>
        <dbReference type="Rhea" id="RHEA-COMP:9679"/>
        <dbReference type="ChEBI" id="CHEBI:30616"/>
        <dbReference type="ChEBI" id="CHEBI:33019"/>
        <dbReference type="ChEBI" id="CHEBI:35235"/>
        <dbReference type="ChEBI" id="CHEBI:78442"/>
        <dbReference type="ChEBI" id="CHEBI:78517"/>
        <dbReference type="ChEBI" id="CHEBI:456215"/>
        <dbReference type="EC" id="6.1.1.16"/>
    </reaction>
</comment>
<dbReference type="SUPFAM" id="SSF47323">
    <property type="entry name" value="Anticodon-binding domain of a subclass of class I aminoacyl-tRNA synthetases"/>
    <property type="match status" value="1"/>
</dbReference>
<feature type="short sequence motif" description="'HIGH' region" evidence="12">
    <location>
        <begin position="28"/>
        <end position="38"/>
    </location>
</feature>